<protein>
    <submittedName>
        <fullName evidence="3">Uncharacterized protein</fullName>
    </submittedName>
</protein>
<dbReference type="Proteomes" id="UP000681720">
    <property type="component" value="Unassembled WGS sequence"/>
</dbReference>
<dbReference type="Proteomes" id="UP000676336">
    <property type="component" value="Unassembled WGS sequence"/>
</dbReference>
<feature type="compositionally biased region" description="Basic and acidic residues" evidence="1">
    <location>
        <begin position="44"/>
        <end position="54"/>
    </location>
</feature>
<dbReference type="AlphaFoldDB" id="A0A8S3J0I8"/>
<proteinExistence type="predicted"/>
<feature type="non-terminal residue" evidence="3">
    <location>
        <position position="72"/>
    </location>
</feature>
<organism evidence="3 4">
    <name type="scientific">Rotaria magnacalcarata</name>
    <dbReference type="NCBI Taxonomy" id="392030"/>
    <lineage>
        <taxon>Eukaryota</taxon>
        <taxon>Metazoa</taxon>
        <taxon>Spiralia</taxon>
        <taxon>Gnathifera</taxon>
        <taxon>Rotifera</taxon>
        <taxon>Eurotatoria</taxon>
        <taxon>Bdelloidea</taxon>
        <taxon>Philodinida</taxon>
        <taxon>Philodinidae</taxon>
        <taxon>Rotaria</taxon>
    </lineage>
</organism>
<feature type="compositionally biased region" description="Polar residues" evidence="1">
    <location>
        <begin position="55"/>
        <end position="64"/>
    </location>
</feature>
<evidence type="ECO:0000313" key="2">
    <source>
        <dbReference type="EMBL" id="CAF5162786.1"/>
    </source>
</evidence>
<evidence type="ECO:0000313" key="3">
    <source>
        <dbReference type="EMBL" id="CAF5210596.1"/>
    </source>
</evidence>
<evidence type="ECO:0000256" key="1">
    <source>
        <dbReference type="SAM" id="MobiDB-lite"/>
    </source>
</evidence>
<gene>
    <name evidence="2" type="ORF">GIL414_LOCUS65944</name>
    <name evidence="3" type="ORF">SMN809_LOCUS78235</name>
</gene>
<feature type="region of interest" description="Disordered" evidence="1">
    <location>
        <begin position="44"/>
        <end position="72"/>
    </location>
</feature>
<comment type="caution">
    <text evidence="3">The sequence shown here is derived from an EMBL/GenBank/DDBJ whole genome shotgun (WGS) entry which is preliminary data.</text>
</comment>
<reference evidence="3" key="1">
    <citation type="submission" date="2021-02" db="EMBL/GenBank/DDBJ databases">
        <authorList>
            <person name="Nowell W R."/>
        </authorList>
    </citation>
    <scope>NUCLEOTIDE SEQUENCE</scope>
</reference>
<sequence>MCITTCFRFILVSDDDTIEANLNTDFTCETMQKNDEMISINDEIKSNEREKSVERTISTSSSEQLIPKEKQT</sequence>
<dbReference type="EMBL" id="CAJOBJ010303172">
    <property type="protein sequence ID" value="CAF5162786.1"/>
    <property type="molecule type" value="Genomic_DNA"/>
</dbReference>
<accession>A0A8S3J0I8</accession>
<dbReference type="EMBL" id="CAJOBI010339317">
    <property type="protein sequence ID" value="CAF5210596.1"/>
    <property type="molecule type" value="Genomic_DNA"/>
</dbReference>
<evidence type="ECO:0000313" key="4">
    <source>
        <dbReference type="Proteomes" id="UP000676336"/>
    </source>
</evidence>
<name>A0A8S3J0I8_9BILA</name>